<protein>
    <submittedName>
        <fullName evidence="1">Uncharacterized protein</fullName>
    </submittedName>
</protein>
<organism evidence="1">
    <name type="scientific">viral metagenome</name>
    <dbReference type="NCBI Taxonomy" id="1070528"/>
    <lineage>
        <taxon>unclassified sequences</taxon>
        <taxon>metagenomes</taxon>
        <taxon>organismal metagenomes</taxon>
    </lineage>
</organism>
<name>A0A6M3II49_9ZZZZ</name>
<proteinExistence type="predicted"/>
<dbReference type="EMBL" id="MT141200">
    <property type="protein sequence ID" value="QJA56122.1"/>
    <property type="molecule type" value="Genomic_DNA"/>
</dbReference>
<accession>A0A6M3II49</accession>
<sequence length="109" mass="12101">MKIDVSKELKRLDGQPMQDVGADGNAVNATVKMALLNAVLAPEKDDTPIRKLEKGELARKIYNAEKEVELTAEEISLCKKRIGEVMPSPLVVLQVTEILEQKEGNREET</sequence>
<dbReference type="AlphaFoldDB" id="A0A6M3II49"/>
<evidence type="ECO:0000313" key="1">
    <source>
        <dbReference type="EMBL" id="QJA56122.1"/>
    </source>
</evidence>
<gene>
    <name evidence="1" type="ORF">MM415B01926_0016</name>
</gene>
<reference evidence="1" key="1">
    <citation type="submission" date="2020-03" db="EMBL/GenBank/DDBJ databases">
        <title>The deep terrestrial virosphere.</title>
        <authorList>
            <person name="Holmfeldt K."/>
            <person name="Nilsson E."/>
            <person name="Simone D."/>
            <person name="Lopez-Fernandez M."/>
            <person name="Wu X."/>
            <person name="de Brujin I."/>
            <person name="Lundin D."/>
            <person name="Andersson A."/>
            <person name="Bertilsson S."/>
            <person name="Dopson M."/>
        </authorList>
    </citation>
    <scope>NUCLEOTIDE SEQUENCE</scope>
    <source>
        <strain evidence="1">MM415B01926</strain>
    </source>
</reference>